<evidence type="ECO:0000256" key="1">
    <source>
        <dbReference type="SAM" id="MobiDB-lite"/>
    </source>
</evidence>
<dbReference type="PANTHER" id="PTHR33181">
    <property type="entry name" value="OS01G0778500 PROTEIN"/>
    <property type="match status" value="1"/>
</dbReference>
<organism evidence="2">
    <name type="scientific">Lotus japonicus</name>
    <name type="common">Lotus corniculatus var. japonicus</name>
    <dbReference type="NCBI Taxonomy" id="34305"/>
    <lineage>
        <taxon>Eukaryota</taxon>
        <taxon>Viridiplantae</taxon>
        <taxon>Streptophyta</taxon>
        <taxon>Embryophyta</taxon>
        <taxon>Tracheophyta</taxon>
        <taxon>Spermatophyta</taxon>
        <taxon>Magnoliopsida</taxon>
        <taxon>eudicotyledons</taxon>
        <taxon>Gunneridae</taxon>
        <taxon>Pentapetalae</taxon>
        <taxon>rosids</taxon>
        <taxon>fabids</taxon>
        <taxon>Fabales</taxon>
        <taxon>Fabaceae</taxon>
        <taxon>Papilionoideae</taxon>
        <taxon>50 kb inversion clade</taxon>
        <taxon>NPAAA clade</taxon>
        <taxon>Hologalegina</taxon>
        <taxon>robinioid clade</taxon>
        <taxon>Loteae</taxon>
        <taxon>Lotus</taxon>
    </lineage>
</organism>
<feature type="region of interest" description="Disordered" evidence="1">
    <location>
        <begin position="1"/>
        <end position="53"/>
    </location>
</feature>
<protein>
    <submittedName>
        <fullName evidence="2">Uncharacterized protein</fullName>
    </submittedName>
</protein>
<evidence type="ECO:0000313" key="2">
    <source>
        <dbReference type="EMBL" id="AFK46042.1"/>
    </source>
</evidence>
<dbReference type="EMBL" id="BT146248">
    <property type="protein sequence ID" value="AFK46042.1"/>
    <property type="molecule type" value="mRNA"/>
</dbReference>
<reference evidence="2" key="1">
    <citation type="submission" date="2012-05" db="EMBL/GenBank/DDBJ databases">
        <authorList>
            <person name="Krishnakumar V."/>
            <person name="Cheung F."/>
            <person name="Xiao Y."/>
            <person name="Chan A."/>
            <person name="Moskal W.A."/>
            <person name="Town C.D."/>
        </authorList>
    </citation>
    <scope>NUCLEOTIDE SEQUENCE</scope>
</reference>
<name>I3T0K0_LOTJA</name>
<accession>I3T0K0</accession>
<sequence>MQQHCSRKEKSNKRTRLGAALAGSKRGRRVRVPQPLRQRRRTTTTRRRKTSSKRGIKLVVKHKLMSIWQNMVFPVRRVWLTLSSRFKSSKNGAGLLKLQDDVQTCGYSDVQVMWEILQRTESEVIDKCHKRKQLPFWRIFVWSNHHEASSQSAIKQT</sequence>
<feature type="compositionally biased region" description="Basic residues" evidence="1">
    <location>
        <begin position="25"/>
        <end position="53"/>
    </location>
</feature>
<dbReference type="AlphaFoldDB" id="I3T0K0"/>
<feature type="compositionally biased region" description="Basic residues" evidence="1">
    <location>
        <begin position="1"/>
        <end position="16"/>
    </location>
</feature>
<proteinExistence type="evidence at transcript level"/>
<dbReference type="PANTHER" id="PTHR33181:SF57">
    <property type="entry name" value="TRANSMEMBRANE PROTEIN"/>
    <property type="match status" value="1"/>
</dbReference>